<evidence type="ECO:0000256" key="7">
    <source>
        <dbReference type="ARBA" id="ARBA00060702"/>
    </source>
</evidence>
<dbReference type="RefSeq" id="WP_127703844.1">
    <property type="nucleotide sequence ID" value="NZ_SACK01000002.1"/>
</dbReference>
<gene>
    <name evidence="11" type="ORF">EOD41_05765</name>
</gene>
<dbReference type="OrthoDB" id="9761633at2"/>
<accession>A0A3S3THY7</accession>
<dbReference type="GO" id="GO:0033828">
    <property type="term" value="F:glucosylglycerol-phosphate synthase activity"/>
    <property type="evidence" value="ECO:0007669"/>
    <property type="project" value="UniProtKB-EC"/>
</dbReference>
<evidence type="ECO:0000256" key="4">
    <source>
        <dbReference type="ARBA" id="ARBA00022679"/>
    </source>
</evidence>
<comment type="catalytic activity">
    <reaction evidence="5">
        <text>ADP-alpha-D-glucose + sn-glycerol 3-phosphate = 2-O-(alpha-D-glucopyranosyl)-sn-glycerol 3-phosphate + ADP + H(+)</text>
        <dbReference type="Rhea" id="RHEA:12881"/>
        <dbReference type="ChEBI" id="CHEBI:15378"/>
        <dbReference type="ChEBI" id="CHEBI:57498"/>
        <dbReference type="ChEBI" id="CHEBI:57597"/>
        <dbReference type="ChEBI" id="CHEBI:87089"/>
        <dbReference type="ChEBI" id="CHEBI:456216"/>
        <dbReference type="EC" id="2.4.1.213"/>
    </reaction>
</comment>
<dbReference type="AlphaFoldDB" id="A0A3S3THY7"/>
<evidence type="ECO:0000256" key="3">
    <source>
        <dbReference type="ARBA" id="ARBA00022676"/>
    </source>
</evidence>
<comment type="caution">
    <text evidence="11">The sequence shown here is derived from an EMBL/GenBank/DDBJ whole genome shotgun (WGS) entry which is preliminary data.</text>
</comment>
<proteinExistence type="inferred from homology"/>
<comment type="function">
    <text evidence="6">Involved in salt tolerance by producing GG-phosphate from ADP-glucose and glycerol-3-phosphate (G3P), an intermediate in the synthesis of the osmolyte glucosylglycerol (GG).</text>
</comment>
<dbReference type="CDD" id="cd03788">
    <property type="entry name" value="GT20_TPS"/>
    <property type="match status" value="1"/>
</dbReference>
<dbReference type="Pfam" id="PF02358">
    <property type="entry name" value="Trehalose_PPase"/>
    <property type="match status" value="1"/>
</dbReference>
<dbReference type="NCBIfam" id="TIGR01484">
    <property type="entry name" value="HAD-SF-IIB"/>
    <property type="match status" value="1"/>
</dbReference>
<comment type="similarity">
    <text evidence="1">In the C-terminal section; belongs to the trehalose phosphatase family.</text>
</comment>
<evidence type="ECO:0000313" key="12">
    <source>
        <dbReference type="Proteomes" id="UP000282759"/>
    </source>
</evidence>
<dbReference type="Gene3D" id="3.40.50.1000">
    <property type="entry name" value="HAD superfamily/HAD-like"/>
    <property type="match status" value="1"/>
</dbReference>
<dbReference type="InterPro" id="IPR023214">
    <property type="entry name" value="HAD_sf"/>
</dbReference>
<dbReference type="PANTHER" id="PTHR10788:SF106">
    <property type="entry name" value="BCDNA.GH08860"/>
    <property type="match status" value="1"/>
</dbReference>
<dbReference type="CDD" id="cd01627">
    <property type="entry name" value="HAD_TPP"/>
    <property type="match status" value="1"/>
</dbReference>
<sequence length="733" mass="84134">MSKTIIVSNRLPVRISEENGKFNIVTSEGGLATGLGSVYRTGDNLWLGWPGVEVIDADKQQQVTEQLAGLSLVPVFLTADEISGYYEGFSNEILWPIFHYYASTYSNYKQVNWEYYKNVNRKFFEALLAIAEPGDTIWIHDYQLLLLPGLVRAGFPDSSVGFFLHIPFPSFEMFRLIPWRAELIEGMLGADLVGFHTFDDASHFINAATRLSAVNSISNVITVDDRPVVVESFPMGIDDEKYASLTKDEKVIEEVNHLKENFKDRRLMLCIDRLDYSKGILQRLQAFELLLDTHPEYLEKVVLHMIVVPSRDNVPQYRELKENIDRKVGDINARYRTLDWSPVHYFYRAFPIESLSALYYSADICLVTPMRDGMNLVSKEYIASRTQETGVLILSEMAGASKELIDAIIVNPSNISLMMEAMVQGLTMPQAEQARRMKLMRRVVSKFNIKHWVRIFMERMKEVKQMQQSMRSRHITDVTEQAIKKIYTKTTNRIIFLDYDGTLVGFKSDIYAARPDQELYDLLDELSADLDNYIVLVSGRSHENLEEWFGHTRLNLIAEHGAWQKKDGEWESIPGLSDGWKQDIYPMLETYVDRTPGAFIEEKNYSLVWHYRNVEKGLGELRTNELMNNLRYLTNDRGLQLLPGNKVVEIKNIEINKGKATSALLHKSSFDFIMALGDDHTDEDIFKALPDNSLTVKVGSNISAARFYLRNHREVRHLLKCLVQPAVVQEGDK</sequence>
<dbReference type="Pfam" id="PF00982">
    <property type="entry name" value="Glyco_transf_20"/>
    <property type="match status" value="1"/>
</dbReference>
<reference evidence="11 12" key="1">
    <citation type="submission" date="2019-01" db="EMBL/GenBank/DDBJ databases">
        <authorList>
            <person name="Chen W.-M."/>
        </authorList>
    </citation>
    <scope>NUCLEOTIDE SEQUENCE [LARGE SCALE GENOMIC DNA]</scope>
    <source>
        <strain evidence="11 12">YBJ-36</strain>
    </source>
</reference>
<protein>
    <recommendedName>
        <fullName evidence="9">Glucosylglycerol-phosphate synthase</fullName>
        <ecNumber evidence="8">2.4.1.213</ecNumber>
    </recommendedName>
    <alternativeName>
        <fullName evidence="10">Glucosyl-glycerol-phosphate synthase</fullName>
    </alternativeName>
</protein>
<dbReference type="GO" id="GO:0003825">
    <property type="term" value="F:alpha,alpha-trehalose-phosphate synthase (UDP-forming) activity"/>
    <property type="evidence" value="ECO:0007669"/>
    <property type="project" value="TreeGrafter"/>
</dbReference>
<evidence type="ECO:0000256" key="10">
    <source>
        <dbReference type="ARBA" id="ARBA00080497"/>
    </source>
</evidence>
<dbReference type="NCBIfam" id="TIGR00685">
    <property type="entry name" value="T6PP"/>
    <property type="match status" value="1"/>
</dbReference>
<evidence type="ECO:0000256" key="1">
    <source>
        <dbReference type="ARBA" id="ARBA00006330"/>
    </source>
</evidence>
<comment type="pathway">
    <text evidence="7">Glycan metabolism; glucosylglycerol biosynthesis.</text>
</comment>
<dbReference type="InterPro" id="IPR036412">
    <property type="entry name" value="HAD-like_sf"/>
</dbReference>
<dbReference type="GO" id="GO:0005829">
    <property type="term" value="C:cytosol"/>
    <property type="evidence" value="ECO:0007669"/>
    <property type="project" value="TreeGrafter"/>
</dbReference>
<dbReference type="GO" id="GO:0004805">
    <property type="term" value="F:trehalose-phosphatase activity"/>
    <property type="evidence" value="ECO:0007669"/>
    <property type="project" value="TreeGrafter"/>
</dbReference>
<evidence type="ECO:0000256" key="6">
    <source>
        <dbReference type="ARBA" id="ARBA00055920"/>
    </source>
</evidence>
<dbReference type="GO" id="GO:0005992">
    <property type="term" value="P:trehalose biosynthetic process"/>
    <property type="evidence" value="ECO:0007669"/>
    <property type="project" value="InterPro"/>
</dbReference>
<dbReference type="InterPro" id="IPR006379">
    <property type="entry name" value="HAD-SF_hydro_IIB"/>
</dbReference>
<dbReference type="EMBL" id="SACK01000002">
    <property type="protein sequence ID" value="RVU01470.1"/>
    <property type="molecule type" value="Genomic_DNA"/>
</dbReference>
<evidence type="ECO:0000313" key="11">
    <source>
        <dbReference type="EMBL" id="RVU01470.1"/>
    </source>
</evidence>
<evidence type="ECO:0000256" key="9">
    <source>
        <dbReference type="ARBA" id="ARBA00069974"/>
    </source>
</evidence>
<dbReference type="SUPFAM" id="SSF56784">
    <property type="entry name" value="HAD-like"/>
    <property type="match status" value="1"/>
</dbReference>
<dbReference type="InterPro" id="IPR003337">
    <property type="entry name" value="Trehalose_PPase"/>
</dbReference>
<dbReference type="Gene3D" id="3.30.70.1020">
    <property type="entry name" value="Trehalose-6-phosphate phosphatase related protein, domain 2"/>
    <property type="match status" value="1"/>
</dbReference>
<comment type="similarity">
    <text evidence="2">Belongs to the glycosyltransferase 20 family.</text>
</comment>
<evidence type="ECO:0000256" key="2">
    <source>
        <dbReference type="ARBA" id="ARBA00008799"/>
    </source>
</evidence>
<dbReference type="PANTHER" id="PTHR10788">
    <property type="entry name" value="TREHALOSE-6-PHOSPHATE SYNTHASE"/>
    <property type="match status" value="1"/>
</dbReference>
<evidence type="ECO:0000256" key="5">
    <source>
        <dbReference type="ARBA" id="ARBA00052754"/>
    </source>
</evidence>
<dbReference type="Gene3D" id="3.40.50.2000">
    <property type="entry name" value="Glycogen Phosphorylase B"/>
    <property type="match status" value="2"/>
</dbReference>
<dbReference type="EC" id="2.4.1.213" evidence="8"/>
<evidence type="ECO:0000256" key="8">
    <source>
        <dbReference type="ARBA" id="ARBA00066821"/>
    </source>
</evidence>
<organism evidence="11 12">
    <name type="scientific">Mucilaginibacter limnophilus</name>
    <dbReference type="NCBI Taxonomy" id="1932778"/>
    <lineage>
        <taxon>Bacteria</taxon>
        <taxon>Pseudomonadati</taxon>
        <taxon>Bacteroidota</taxon>
        <taxon>Sphingobacteriia</taxon>
        <taxon>Sphingobacteriales</taxon>
        <taxon>Sphingobacteriaceae</taxon>
        <taxon>Mucilaginibacter</taxon>
    </lineage>
</organism>
<dbReference type="FunFam" id="3.40.50.2000:FF:000010">
    <property type="entry name" value="Alpha,alpha-trehalose-phosphate synthase"/>
    <property type="match status" value="1"/>
</dbReference>
<dbReference type="NCBIfam" id="NF011071">
    <property type="entry name" value="PRK14501.1"/>
    <property type="match status" value="1"/>
</dbReference>
<dbReference type="SUPFAM" id="SSF53756">
    <property type="entry name" value="UDP-Glycosyltransferase/glycogen phosphorylase"/>
    <property type="match status" value="1"/>
</dbReference>
<dbReference type="InterPro" id="IPR001830">
    <property type="entry name" value="Glyco_trans_20"/>
</dbReference>
<keyword evidence="12" id="KW-1185">Reference proteome</keyword>
<keyword evidence="4" id="KW-0808">Transferase</keyword>
<keyword evidence="3" id="KW-0328">Glycosyltransferase</keyword>
<dbReference type="Proteomes" id="UP000282759">
    <property type="component" value="Unassembled WGS sequence"/>
</dbReference>
<name>A0A3S3THY7_9SPHI</name>